<sequence length="135" mass="14562">MINPREVPLEALRELALDRVEQSSIRVLAGEIGLGPSTLHNFLTGATPHPRVRRKLAEWFVGEVGAGRAYPDQAYASALGILLSAVDPAVRDDAAADVLGLLERVHVQNGTVAPAWLQRLREAARPDPDEPSDGE</sequence>
<dbReference type="EMBL" id="JACHIA010000005">
    <property type="protein sequence ID" value="MBB6070775.1"/>
    <property type="molecule type" value="Genomic_DNA"/>
</dbReference>
<dbReference type="RefSeq" id="WP_170034695.1">
    <property type="nucleotide sequence ID" value="NZ_JABDTL010000001.1"/>
</dbReference>
<accession>A0A841GYC6</accession>
<evidence type="ECO:0000313" key="1">
    <source>
        <dbReference type="EMBL" id="MBB6070775.1"/>
    </source>
</evidence>
<protein>
    <submittedName>
        <fullName evidence="1">Uncharacterized protein</fullName>
    </submittedName>
</protein>
<organism evidence="1 2">
    <name type="scientific">Longimicrobium terrae</name>
    <dbReference type="NCBI Taxonomy" id="1639882"/>
    <lineage>
        <taxon>Bacteria</taxon>
        <taxon>Pseudomonadati</taxon>
        <taxon>Gemmatimonadota</taxon>
        <taxon>Longimicrobiia</taxon>
        <taxon>Longimicrobiales</taxon>
        <taxon>Longimicrobiaceae</taxon>
        <taxon>Longimicrobium</taxon>
    </lineage>
</organism>
<proteinExistence type="predicted"/>
<dbReference type="Proteomes" id="UP000582837">
    <property type="component" value="Unassembled WGS sequence"/>
</dbReference>
<reference evidence="1 2" key="1">
    <citation type="submission" date="2020-08" db="EMBL/GenBank/DDBJ databases">
        <title>Genomic Encyclopedia of Type Strains, Phase IV (KMG-IV): sequencing the most valuable type-strain genomes for metagenomic binning, comparative biology and taxonomic classification.</title>
        <authorList>
            <person name="Goeker M."/>
        </authorList>
    </citation>
    <scope>NUCLEOTIDE SEQUENCE [LARGE SCALE GENOMIC DNA]</scope>
    <source>
        <strain evidence="1 2">DSM 29007</strain>
    </source>
</reference>
<name>A0A841GYC6_9BACT</name>
<keyword evidence="2" id="KW-1185">Reference proteome</keyword>
<evidence type="ECO:0000313" key="2">
    <source>
        <dbReference type="Proteomes" id="UP000582837"/>
    </source>
</evidence>
<gene>
    <name evidence="1" type="ORF">HNQ61_002396</name>
</gene>
<dbReference type="AlphaFoldDB" id="A0A841GYC6"/>
<comment type="caution">
    <text evidence="1">The sequence shown here is derived from an EMBL/GenBank/DDBJ whole genome shotgun (WGS) entry which is preliminary data.</text>
</comment>